<proteinExistence type="predicted"/>
<reference evidence="1 2" key="1">
    <citation type="submission" date="2014-04" db="EMBL/GenBank/DDBJ databases">
        <authorList>
            <consortium name="DOE Joint Genome Institute"/>
            <person name="Kuo A."/>
            <person name="Kohler A."/>
            <person name="Nagy L.G."/>
            <person name="Floudas D."/>
            <person name="Copeland A."/>
            <person name="Barry K.W."/>
            <person name="Cichocki N."/>
            <person name="Veneault-Fourrey C."/>
            <person name="LaButti K."/>
            <person name="Lindquist E.A."/>
            <person name="Lipzen A."/>
            <person name="Lundell T."/>
            <person name="Morin E."/>
            <person name="Murat C."/>
            <person name="Sun H."/>
            <person name="Tunlid A."/>
            <person name="Henrissat B."/>
            <person name="Grigoriev I.V."/>
            <person name="Hibbett D.S."/>
            <person name="Martin F."/>
            <person name="Nordberg H.P."/>
            <person name="Cantor M.N."/>
            <person name="Hua S.X."/>
        </authorList>
    </citation>
    <scope>NUCLEOTIDE SEQUENCE [LARGE SCALE GENOMIC DNA]</scope>
    <source>
        <strain evidence="1 2">LaAM-08-1</strain>
    </source>
</reference>
<sequence>MQNLICLCKIPSLRLALYMRSMCGALHYTTMVSVVLHKTRLSQEMSQMYSRVLHLAVSAL</sequence>
<dbReference type="HOGENOM" id="CLU_2942088_0_0_1"/>
<protein>
    <submittedName>
        <fullName evidence="1">Uncharacterized protein</fullName>
    </submittedName>
</protein>
<gene>
    <name evidence="1" type="ORF">K443DRAFT_151290</name>
</gene>
<evidence type="ECO:0000313" key="2">
    <source>
        <dbReference type="Proteomes" id="UP000054477"/>
    </source>
</evidence>
<organism evidence="1 2">
    <name type="scientific">Laccaria amethystina LaAM-08-1</name>
    <dbReference type="NCBI Taxonomy" id="1095629"/>
    <lineage>
        <taxon>Eukaryota</taxon>
        <taxon>Fungi</taxon>
        <taxon>Dikarya</taxon>
        <taxon>Basidiomycota</taxon>
        <taxon>Agaricomycotina</taxon>
        <taxon>Agaricomycetes</taxon>
        <taxon>Agaricomycetidae</taxon>
        <taxon>Agaricales</taxon>
        <taxon>Agaricineae</taxon>
        <taxon>Hydnangiaceae</taxon>
        <taxon>Laccaria</taxon>
    </lineage>
</organism>
<accession>A0A0C9YIA5</accession>
<name>A0A0C9YIA5_9AGAR</name>
<evidence type="ECO:0000313" key="1">
    <source>
        <dbReference type="EMBL" id="KIK07808.1"/>
    </source>
</evidence>
<reference evidence="2" key="2">
    <citation type="submission" date="2015-01" db="EMBL/GenBank/DDBJ databases">
        <title>Evolutionary Origins and Diversification of the Mycorrhizal Mutualists.</title>
        <authorList>
            <consortium name="DOE Joint Genome Institute"/>
            <consortium name="Mycorrhizal Genomics Consortium"/>
            <person name="Kohler A."/>
            <person name="Kuo A."/>
            <person name="Nagy L.G."/>
            <person name="Floudas D."/>
            <person name="Copeland A."/>
            <person name="Barry K.W."/>
            <person name="Cichocki N."/>
            <person name="Veneault-Fourrey C."/>
            <person name="LaButti K."/>
            <person name="Lindquist E.A."/>
            <person name="Lipzen A."/>
            <person name="Lundell T."/>
            <person name="Morin E."/>
            <person name="Murat C."/>
            <person name="Riley R."/>
            <person name="Ohm R."/>
            <person name="Sun H."/>
            <person name="Tunlid A."/>
            <person name="Henrissat B."/>
            <person name="Grigoriev I.V."/>
            <person name="Hibbett D.S."/>
            <person name="Martin F."/>
        </authorList>
    </citation>
    <scope>NUCLEOTIDE SEQUENCE [LARGE SCALE GENOMIC DNA]</scope>
    <source>
        <strain evidence="2">LaAM-08-1</strain>
    </source>
</reference>
<dbReference type="EMBL" id="KN838545">
    <property type="protein sequence ID" value="KIK07808.1"/>
    <property type="molecule type" value="Genomic_DNA"/>
</dbReference>
<keyword evidence="2" id="KW-1185">Reference proteome</keyword>
<dbReference type="AlphaFoldDB" id="A0A0C9YIA5"/>
<dbReference type="Proteomes" id="UP000054477">
    <property type="component" value="Unassembled WGS sequence"/>
</dbReference>